<protein>
    <submittedName>
        <fullName evidence="5">Putative homing endonuclease</fullName>
    </submittedName>
</protein>
<keyword evidence="5" id="KW-0540">Nuclease</keyword>
<dbReference type="AlphaFoldDB" id="A0A6H1ZQL7"/>
<dbReference type="InterPro" id="IPR036955">
    <property type="entry name" value="AP2/ERF_dom_sf"/>
</dbReference>
<reference evidence="5" key="1">
    <citation type="submission" date="2020-03" db="EMBL/GenBank/DDBJ databases">
        <title>The deep terrestrial virosphere.</title>
        <authorList>
            <person name="Holmfeldt K."/>
            <person name="Nilsson E."/>
            <person name="Simone D."/>
            <person name="Lopez-Fernandez M."/>
            <person name="Wu X."/>
            <person name="de Brujin I."/>
            <person name="Lundin D."/>
            <person name="Andersson A."/>
            <person name="Bertilsson S."/>
            <person name="Dopson M."/>
        </authorList>
    </citation>
    <scope>NUCLEOTIDE SEQUENCE</scope>
    <source>
        <strain evidence="5">TM448A01641</strain>
        <strain evidence="6">TM448B02715</strain>
    </source>
</reference>
<dbReference type="PROSITE" id="PS51032">
    <property type="entry name" value="AP2_ERF"/>
    <property type="match status" value="1"/>
</dbReference>
<dbReference type="InterPro" id="IPR001471">
    <property type="entry name" value="AP2/ERF_dom"/>
</dbReference>
<sequence>MKEIRLTQNKVALVDDEDFEYLNQFKWYAHKYPNTYYAVRHIRLANGKQATIPMHRVILNVPKGMETDHKNQNGWDNRRMNLRICTRQENMMNRNSYKNSSSRFKGVVWHKRNKKWQAQIRYNGRTIYLGRSFSEREASFMYDKKAIELFGKFAKLNN</sequence>
<keyword evidence="1" id="KW-0805">Transcription regulation</keyword>
<dbReference type="InterPro" id="IPR003615">
    <property type="entry name" value="HNH_nuc"/>
</dbReference>
<keyword evidence="5" id="KW-0378">Hydrolase</keyword>
<gene>
    <name evidence="5" type="ORF">TM448A01641_0022</name>
    <name evidence="6" type="ORF">TM448B02715_0010</name>
</gene>
<keyword evidence="3" id="KW-0804">Transcription</keyword>
<proteinExistence type="predicted"/>
<dbReference type="InterPro" id="IPR016177">
    <property type="entry name" value="DNA-bd_dom_sf"/>
</dbReference>
<organism evidence="5">
    <name type="scientific">viral metagenome</name>
    <dbReference type="NCBI Taxonomy" id="1070528"/>
    <lineage>
        <taxon>unclassified sequences</taxon>
        <taxon>metagenomes</taxon>
        <taxon>organismal metagenomes</taxon>
    </lineage>
</organism>
<dbReference type="GO" id="GO:0003700">
    <property type="term" value="F:DNA-binding transcription factor activity"/>
    <property type="evidence" value="ECO:0007669"/>
    <property type="project" value="InterPro"/>
</dbReference>
<dbReference type="InterPro" id="IPR044925">
    <property type="entry name" value="His-Me_finger_sf"/>
</dbReference>
<evidence type="ECO:0000256" key="1">
    <source>
        <dbReference type="ARBA" id="ARBA00023015"/>
    </source>
</evidence>
<keyword evidence="2" id="KW-0238">DNA-binding</keyword>
<accession>A0A6H1ZQL7</accession>
<name>A0A6H1ZQL7_9ZZZZ</name>
<dbReference type="SUPFAM" id="SSF54171">
    <property type="entry name" value="DNA-binding domain"/>
    <property type="match status" value="1"/>
</dbReference>
<evidence type="ECO:0000313" key="6">
    <source>
        <dbReference type="EMBL" id="QJI01691.1"/>
    </source>
</evidence>
<evidence type="ECO:0000259" key="4">
    <source>
        <dbReference type="PROSITE" id="PS51032"/>
    </source>
</evidence>
<dbReference type="EMBL" id="MT144942">
    <property type="protein sequence ID" value="QJI01691.1"/>
    <property type="molecule type" value="Genomic_DNA"/>
</dbReference>
<dbReference type="GO" id="GO:0003677">
    <property type="term" value="F:DNA binding"/>
    <property type="evidence" value="ECO:0007669"/>
    <property type="project" value="UniProtKB-KW"/>
</dbReference>
<dbReference type="EMBL" id="MT144181">
    <property type="protein sequence ID" value="QJA50226.1"/>
    <property type="molecule type" value="Genomic_DNA"/>
</dbReference>
<feature type="domain" description="AP2/ERF" evidence="4">
    <location>
        <begin position="103"/>
        <end position="158"/>
    </location>
</feature>
<dbReference type="SUPFAM" id="SSF54060">
    <property type="entry name" value="His-Me finger endonucleases"/>
    <property type="match status" value="1"/>
</dbReference>
<dbReference type="GO" id="GO:0004519">
    <property type="term" value="F:endonuclease activity"/>
    <property type="evidence" value="ECO:0007669"/>
    <property type="project" value="UniProtKB-KW"/>
</dbReference>
<keyword evidence="5" id="KW-0255">Endonuclease</keyword>
<evidence type="ECO:0000256" key="2">
    <source>
        <dbReference type="ARBA" id="ARBA00023125"/>
    </source>
</evidence>
<evidence type="ECO:0000256" key="3">
    <source>
        <dbReference type="ARBA" id="ARBA00023163"/>
    </source>
</evidence>
<dbReference type="Gene3D" id="3.90.75.20">
    <property type="match status" value="1"/>
</dbReference>
<evidence type="ECO:0000313" key="5">
    <source>
        <dbReference type="EMBL" id="QJA50226.1"/>
    </source>
</evidence>
<dbReference type="Gene3D" id="3.30.730.10">
    <property type="entry name" value="AP2/ERF domain"/>
    <property type="match status" value="1"/>
</dbReference>
<dbReference type="Pfam" id="PF13392">
    <property type="entry name" value="HNH_3"/>
    <property type="match status" value="1"/>
</dbReference>